<dbReference type="Proteomes" id="UP000215596">
    <property type="component" value="Unassembled WGS sequence"/>
</dbReference>
<evidence type="ECO:0000259" key="1">
    <source>
        <dbReference type="Pfam" id="PF18730"/>
    </source>
</evidence>
<evidence type="ECO:0000313" key="4">
    <source>
        <dbReference type="Proteomes" id="UP000215596"/>
    </source>
</evidence>
<evidence type="ECO:0000313" key="5">
    <source>
        <dbReference type="Proteomes" id="UP000435177"/>
    </source>
</evidence>
<reference evidence="2 5" key="2">
    <citation type="submission" date="2019-11" db="EMBL/GenBank/DDBJ databases">
        <title>Draft genome sequences of five Paenibacillus species of dairy origin.</title>
        <authorList>
            <person name="Olajide A.M."/>
            <person name="Chen S."/>
            <person name="Lapointe G."/>
        </authorList>
    </citation>
    <scope>NUCLEOTIDE SEQUENCE [LARGE SCALE GENOMIC DNA]</scope>
    <source>
        <strain evidence="2 5">3CS1</strain>
    </source>
</reference>
<dbReference type="Proteomes" id="UP000435177">
    <property type="component" value="Unassembled WGS sequence"/>
</dbReference>
<reference evidence="3 4" key="1">
    <citation type="submission" date="2017-07" db="EMBL/GenBank/DDBJ databases">
        <title>Isolation and whole genome analysis of endospore-forming bacteria from heroin.</title>
        <authorList>
            <person name="Kalinowski J."/>
            <person name="Ahrens B."/>
            <person name="Al-Dilaimi A."/>
            <person name="Winkler A."/>
            <person name="Wibberg D."/>
            <person name="Schleenbecker U."/>
            <person name="Ruckert C."/>
            <person name="Wolfel R."/>
            <person name="Grass G."/>
        </authorList>
    </citation>
    <scope>NUCLEOTIDE SEQUENCE [LARGE SCALE GENOMIC DNA]</scope>
    <source>
        <strain evidence="3 4">7537-G1</strain>
    </source>
</reference>
<dbReference type="AlphaFoldDB" id="A0A268EXU5"/>
<dbReference type="RefSeq" id="WP_095264656.1">
    <property type="nucleotide sequence ID" value="NZ_NPBY01000027.1"/>
</dbReference>
<accession>A0A268EXU5</accession>
<evidence type="ECO:0000313" key="3">
    <source>
        <dbReference type="EMBL" id="PAD77942.1"/>
    </source>
</evidence>
<keyword evidence="5" id="KW-1185">Reference proteome</keyword>
<proteinExistence type="predicted"/>
<name>A0A268EXU5_9BACL</name>
<sequence>MLRTLLGEQPRHNDGYLKAAVESMTKTVQLLREEIKKHPDPTHDHRKLEIWIRGLIVSLDELEQSWYAACHFRKSVTSGFIDDMSLQEKEEYARYVYFYKNGFIRVFAILDKLGTVLDELFNLHTSKVKVHFSYFTVLRQFKFLKIHDSLSEELEGIKAKYKVPMGTLRKRRNAEIHYMNAEMQDDLWQRMQGHDTKLELEDLDAHLDDLKQGLDMVCQTLAASFRYTNQIWTTQGIQLEN</sequence>
<dbReference type="EMBL" id="WOAA01000007">
    <property type="protein sequence ID" value="MUG66474.1"/>
    <property type="molecule type" value="Genomic_DNA"/>
</dbReference>
<gene>
    <name evidence="3" type="ORF">CHH67_08070</name>
    <name evidence="2" type="ORF">GNP94_10740</name>
</gene>
<feature type="domain" description="Cthe-2314-like HEPN" evidence="1">
    <location>
        <begin position="51"/>
        <end position="229"/>
    </location>
</feature>
<organism evidence="3 4">
    <name type="scientific">Paenibacillus campinasensis</name>
    <dbReference type="NCBI Taxonomy" id="66347"/>
    <lineage>
        <taxon>Bacteria</taxon>
        <taxon>Bacillati</taxon>
        <taxon>Bacillota</taxon>
        <taxon>Bacilli</taxon>
        <taxon>Bacillales</taxon>
        <taxon>Paenibacillaceae</taxon>
        <taxon>Paenibacillus</taxon>
    </lineage>
</organism>
<dbReference type="InterPro" id="IPR041394">
    <property type="entry name" value="HEPN_Cthe2314"/>
</dbReference>
<evidence type="ECO:0000313" key="2">
    <source>
        <dbReference type="EMBL" id="MUG66474.1"/>
    </source>
</evidence>
<dbReference type="EMBL" id="NPBY01000027">
    <property type="protein sequence ID" value="PAD77942.1"/>
    <property type="molecule type" value="Genomic_DNA"/>
</dbReference>
<dbReference type="Pfam" id="PF18730">
    <property type="entry name" value="HEPN_Cthe2314"/>
    <property type="match status" value="1"/>
</dbReference>
<dbReference type="OrthoDB" id="2641850at2"/>
<protein>
    <recommendedName>
        <fullName evidence="1">Cthe-2314-like HEPN domain-containing protein</fullName>
    </recommendedName>
</protein>
<comment type="caution">
    <text evidence="3">The sequence shown here is derived from an EMBL/GenBank/DDBJ whole genome shotgun (WGS) entry which is preliminary data.</text>
</comment>